<evidence type="ECO:0000313" key="2">
    <source>
        <dbReference type="Proteomes" id="UP000828251"/>
    </source>
</evidence>
<proteinExistence type="predicted"/>
<accession>A0A9D3VKA4</accession>
<organism evidence="1 2">
    <name type="scientific">Gossypium stocksii</name>
    <dbReference type="NCBI Taxonomy" id="47602"/>
    <lineage>
        <taxon>Eukaryota</taxon>
        <taxon>Viridiplantae</taxon>
        <taxon>Streptophyta</taxon>
        <taxon>Embryophyta</taxon>
        <taxon>Tracheophyta</taxon>
        <taxon>Spermatophyta</taxon>
        <taxon>Magnoliopsida</taxon>
        <taxon>eudicotyledons</taxon>
        <taxon>Gunneridae</taxon>
        <taxon>Pentapetalae</taxon>
        <taxon>rosids</taxon>
        <taxon>malvids</taxon>
        <taxon>Malvales</taxon>
        <taxon>Malvaceae</taxon>
        <taxon>Malvoideae</taxon>
        <taxon>Gossypium</taxon>
    </lineage>
</organism>
<gene>
    <name evidence="1" type="ORF">J1N35_016266</name>
</gene>
<keyword evidence="2" id="KW-1185">Reference proteome</keyword>
<name>A0A9D3VKA4_9ROSI</name>
<dbReference type="EMBL" id="JAIQCV010000006">
    <property type="protein sequence ID" value="KAH1089009.1"/>
    <property type="molecule type" value="Genomic_DNA"/>
</dbReference>
<dbReference type="AlphaFoldDB" id="A0A9D3VKA4"/>
<evidence type="ECO:0000313" key="1">
    <source>
        <dbReference type="EMBL" id="KAH1089009.1"/>
    </source>
</evidence>
<protein>
    <submittedName>
        <fullName evidence="1">Uncharacterized protein</fullName>
    </submittedName>
</protein>
<reference evidence="1 2" key="1">
    <citation type="journal article" date="2021" name="Plant Biotechnol. J.">
        <title>Multi-omics assisted identification of the key and species-specific regulatory components of drought-tolerant mechanisms in Gossypium stocksii.</title>
        <authorList>
            <person name="Yu D."/>
            <person name="Ke L."/>
            <person name="Zhang D."/>
            <person name="Wu Y."/>
            <person name="Sun Y."/>
            <person name="Mei J."/>
            <person name="Sun J."/>
            <person name="Sun Y."/>
        </authorList>
    </citation>
    <scope>NUCLEOTIDE SEQUENCE [LARGE SCALE GENOMIC DNA]</scope>
    <source>
        <strain evidence="2">cv. E1</strain>
        <tissue evidence="1">Leaf</tissue>
    </source>
</reference>
<dbReference type="Proteomes" id="UP000828251">
    <property type="component" value="Unassembled WGS sequence"/>
</dbReference>
<comment type="caution">
    <text evidence="1">The sequence shown here is derived from an EMBL/GenBank/DDBJ whole genome shotgun (WGS) entry which is preliminary data.</text>
</comment>
<sequence>MTSVFGTAKKLRKQQIFYKEPNQQRSEVKSEIALPGIRASVELTTSDEMVMARDKKPLSCVKVSWPACLPLFLG</sequence>